<reference evidence="4 5" key="1">
    <citation type="submission" date="2020-08" db="EMBL/GenBank/DDBJ databases">
        <title>Genome sequence of Thermomonas brevis KACC 16975T.</title>
        <authorList>
            <person name="Hyun D.-W."/>
            <person name="Bae J.-W."/>
        </authorList>
    </citation>
    <scope>NUCLEOTIDE SEQUENCE [LARGE SCALE GENOMIC DNA]</scope>
    <source>
        <strain evidence="4 5">KACC 16975</strain>
    </source>
</reference>
<keyword evidence="2" id="KW-0732">Signal</keyword>
<protein>
    <submittedName>
        <fullName evidence="4">PDZ domain-containing protein</fullName>
    </submittedName>
</protein>
<feature type="signal peptide" evidence="2">
    <location>
        <begin position="1"/>
        <end position="23"/>
    </location>
</feature>
<dbReference type="InterPro" id="IPR036034">
    <property type="entry name" value="PDZ_sf"/>
</dbReference>
<dbReference type="PROSITE" id="PS50106">
    <property type="entry name" value="PDZ"/>
    <property type="match status" value="1"/>
</dbReference>
<dbReference type="EMBL" id="CP060711">
    <property type="protein sequence ID" value="QNN47591.1"/>
    <property type="molecule type" value="Genomic_DNA"/>
</dbReference>
<feature type="chain" id="PRO_5028918918" evidence="2">
    <location>
        <begin position="24"/>
        <end position="429"/>
    </location>
</feature>
<dbReference type="AlphaFoldDB" id="A0A7G9QW66"/>
<dbReference type="SUPFAM" id="SSF50156">
    <property type="entry name" value="PDZ domain-like"/>
    <property type="match status" value="2"/>
</dbReference>
<dbReference type="Pfam" id="PF13180">
    <property type="entry name" value="PDZ_2"/>
    <property type="match status" value="1"/>
</dbReference>
<sequence length="429" mass="44325">MKLAPLCNALTLALGLTAGAAAAAQDAPKAPPTPQQKQELDAARSALDKAAERYADLAARYGGADKIVRIERSALRKPVIGVVLAADEQAGVRIAGVTPDSAAAAVGLKSGDRLVSIDGKRVDAAGAAARVDQARELLSALDAKTAVKLGYERAGKPGTVSVTPKVGERVLVVPRGARFDGDTKVFVGGDGVFDIEADRVDGELAAPARIAMAKALSSTGGARRAGELAFAIAPDVRREIIRLGSDCEGKDCKLPALAEALRWNGLNLAAVDAQLGRYFGTDTGVLVLSAGKDLDALQGGDVILKIAGKPVASPREAMELLRAQPADGKVAVDYLRDRKAGAAQVAVPKALPFPAFHVSAPVAGEGTNVRRVMVIDKDGKTQAWEGGKDDAPPAWVQALPKDGPHAEKRVQIIRRDAAGADAPPAEQGD</sequence>
<feature type="domain" description="PDZ" evidence="3">
    <location>
        <begin position="67"/>
        <end position="153"/>
    </location>
</feature>
<gene>
    <name evidence="4" type="ORF">H9L17_05480</name>
</gene>
<proteinExistence type="predicted"/>
<keyword evidence="5" id="KW-1185">Reference proteome</keyword>
<organism evidence="4 5">
    <name type="scientific">Thermomonas brevis</name>
    <dbReference type="NCBI Taxonomy" id="215691"/>
    <lineage>
        <taxon>Bacteria</taxon>
        <taxon>Pseudomonadati</taxon>
        <taxon>Pseudomonadota</taxon>
        <taxon>Gammaproteobacteria</taxon>
        <taxon>Lysobacterales</taxon>
        <taxon>Lysobacteraceae</taxon>
        <taxon>Thermomonas</taxon>
    </lineage>
</organism>
<evidence type="ECO:0000256" key="2">
    <source>
        <dbReference type="SAM" id="SignalP"/>
    </source>
</evidence>
<dbReference type="RefSeq" id="WP_187571336.1">
    <property type="nucleotide sequence ID" value="NZ_CP060711.1"/>
</dbReference>
<dbReference type="PANTHER" id="PTHR21519">
    <property type="entry name" value="PDZ DOMAIN-CONTAINING PROTEIN 8"/>
    <property type="match status" value="1"/>
</dbReference>
<dbReference type="PANTHER" id="PTHR21519:SF1">
    <property type="entry name" value="PDZ DOMAIN-CONTAINING PROTEIN 8"/>
    <property type="match status" value="1"/>
</dbReference>
<dbReference type="InterPro" id="IPR001478">
    <property type="entry name" value="PDZ"/>
</dbReference>
<evidence type="ECO:0000259" key="3">
    <source>
        <dbReference type="PROSITE" id="PS50106"/>
    </source>
</evidence>
<name>A0A7G9QW66_9GAMM</name>
<evidence type="ECO:0000256" key="1">
    <source>
        <dbReference type="SAM" id="MobiDB-lite"/>
    </source>
</evidence>
<dbReference type="KEGG" id="tbv:H9L17_05480"/>
<dbReference type="Gene3D" id="2.30.42.10">
    <property type="match status" value="2"/>
</dbReference>
<accession>A0A7G9QW66</accession>
<dbReference type="Proteomes" id="UP000515977">
    <property type="component" value="Chromosome"/>
</dbReference>
<dbReference type="SMART" id="SM00228">
    <property type="entry name" value="PDZ"/>
    <property type="match status" value="2"/>
</dbReference>
<feature type="region of interest" description="Disordered" evidence="1">
    <location>
        <begin position="25"/>
        <end position="44"/>
    </location>
</feature>
<evidence type="ECO:0000313" key="4">
    <source>
        <dbReference type="EMBL" id="QNN47591.1"/>
    </source>
</evidence>
<evidence type="ECO:0000313" key="5">
    <source>
        <dbReference type="Proteomes" id="UP000515977"/>
    </source>
</evidence>
<dbReference type="InterPro" id="IPR039275">
    <property type="entry name" value="PDZD8"/>
</dbReference>